<dbReference type="PIRSF" id="PIRSF018266">
    <property type="entry name" value="FecR"/>
    <property type="match status" value="1"/>
</dbReference>
<dbReference type="Proteomes" id="UP000223749">
    <property type="component" value="Chromosome"/>
</dbReference>
<protein>
    <submittedName>
        <fullName evidence="4">Anti-sigma factor</fullName>
    </submittedName>
</protein>
<evidence type="ECO:0000313" key="4">
    <source>
        <dbReference type="EMBL" id="ATP57191.1"/>
    </source>
</evidence>
<gene>
    <name evidence="4" type="ORF">CPT03_12265</name>
</gene>
<dbReference type="Gene3D" id="3.55.50.30">
    <property type="match status" value="1"/>
</dbReference>
<dbReference type="PANTHER" id="PTHR30273">
    <property type="entry name" value="PERIPLASMIC SIGNAL SENSOR AND SIGMA FACTOR ACTIVATOR FECR-RELATED"/>
    <property type="match status" value="1"/>
</dbReference>
<evidence type="ECO:0000313" key="5">
    <source>
        <dbReference type="Proteomes" id="UP000223749"/>
    </source>
</evidence>
<name>A0A2D1U6F4_9SPHI</name>
<feature type="transmembrane region" description="Helical" evidence="1">
    <location>
        <begin position="69"/>
        <end position="90"/>
    </location>
</feature>
<dbReference type="InterPro" id="IPR006860">
    <property type="entry name" value="FecR"/>
</dbReference>
<evidence type="ECO:0000256" key="1">
    <source>
        <dbReference type="SAM" id="Phobius"/>
    </source>
</evidence>
<dbReference type="GO" id="GO:0016989">
    <property type="term" value="F:sigma factor antagonist activity"/>
    <property type="evidence" value="ECO:0007669"/>
    <property type="project" value="TreeGrafter"/>
</dbReference>
<keyword evidence="1" id="KW-1133">Transmembrane helix</keyword>
<proteinExistence type="predicted"/>
<feature type="domain" description="Protein FecR C-terminal" evidence="3">
    <location>
        <begin position="308"/>
        <end position="376"/>
    </location>
</feature>
<keyword evidence="1" id="KW-0472">Membrane</keyword>
<evidence type="ECO:0000259" key="3">
    <source>
        <dbReference type="Pfam" id="PF16344"/>
    </source>
</evidence>
<dbReference type="InterPro" id="IPR032508">
    <property type="entry name" value="FecR_C"/>
</dbReference>
<dbReference type="Gene3D" id="2.60.120.1440">
    <property type="match status" value="1"/>
</dbReference>
<keyword evidence="5" id="KW-1185">Reference proteome</keyword>
<keyword evidence="1" id="KW-0812">Transmembrane</keyword>
<dbReference type="KEGG" id="pgs:CPT03_12265"/>
<dbReference type="EMBL" id="CP024091">
    <property type="protein sequence ID" value="ATP57191.1"/>
    <property type="molecule type" value="Genomic_DNA"/>
</dbReference>
<dbReference type="AlphaFoldDB" id="A0A2D1U6F4"/>
<dbReference type="OrthoDB" id="1099963at2"/>
<organism evidence="4 5">
    <name type="scientific">Pedobacter ginsengisoli</name>
    <dbReference type="NCBI Taxonomy" id="363852"/>
    <lineage>
        <taxon>Bacteria</taxon>
        <taxon>Pseudomonadati</taxon>
        <taxon>Bacteroidota</taxon>
        <taxon>Sphingobacteriia</taxon>
        <taxon>Sphingobacteriales</taxon>
        <taxon>Sphingobacteriaceae</taxon>
        <taxon>Pedobacter</taxon>
    </lineage>
</organism>
<evidence type="ECO:0000259" key="2">
    <source>
        <dbReference type="Pfam" id="PF04773"/>
    </source>
</evidence>
<dbReference type="Pfam" id="PF16344">
    <property type="entry name" value="FecR_C"/>
    <property type="match status" value="1"/>
</dbReference>
<feature type="domain" description="FecR protein" evidence="2">
    <location>
        <begin position="171"/>
        <end position="266"/>
    </location>
</feature>
<dbReference type="FunFam" id="2.60.120.1440:FF:000001">
    <property type="entry name" value="Putative anti-sigma factor"/>
    <property type="match status" value="1"/>
</dbReference>
<sequence length="379" mass="42492">MKEQDAKDLLKKYVAGNCTEEEKGLLETWYLQYEIKDLPQIAEEDKEEQLDEVFRSLPIHRSPIRVVSLWPRIAAAAMVLIILGSGLYFYRHKLPKEELVRHEHVNDIKPGGNKAILTLADGRNITLDDAANGSIAKQAGVTISKTKDGQLVYEVIASANDDVDAPYSLNTITTPKGGQYQISLPDGSKVWLNAASSLSYPLRFNKKERKVELTGEAYFEVAHNTALPFKVKTANQQVEVLGTHFNVNAYQDEKSAKTTLLEGSVKISQIQSNVSKLLKPGQQAIVTNAISVIDVDTEEAIAWKDNLLMFNEDNLDHIMRMIARWYNVEIVFNDDSLKTELYSGSVSKFANVSHVLKKLEQLGGVRFTIDDRTIKISRN</sequence>
<dbReference type="PANTHER" id="PTHR30273:SF2">
    <property type="entry name" value="PROTEIN FECR"/>
    <property type="match status" value="1"/>
</dbReference>
<accession>A0A2D1U6F4</accession>
<dbReference type="Pfam" id="PF04773">
    <property type="entry name" value="FecR"/>
    <property type="match status" value="1"/>
</dbReference>
<reference evidence="4 5" key="1">
    <citation type="submission" date="2017-10" db="EMBL/GenBank/DDBJ databases">
        <title>Whole genome of Pedobacter ginsengisoli T01R-27 isolated from tomato rhizosphere.</title>
        <authorList>
            <person name="Weon H.-Y."/>
            <person name="Lee S.A."/>
            <person name="Sang M.K."/>
            <person name="Song J."/>
        </authorList>
    </citation>
    <scope>NUCLEOTIDE SEQUENCE [LARGE SCALE GENOMIC DNA]</scope>
    <source>
        <strain evidence="4 5">T01R-27</strain>
    </source>
</reference>
<dbReference type="RefSeq" id="WP_099439119.1">
    <property type="nucleotide sequence ID" value="NZ_CP024091.1"/>
</dbReference>
<dbReference type="InterPro" id="IPR012373">
    <property type="entry name" value="Ferrdict_sens_TM"/>
</dbReference>